<evidence type="ECO:0000313" key="3">
    <source>
        <dbReference type="Proteomes" id="UP000324800"/>
    </source>
</evidence>
<name>A0A5J4VC94_9EUKA</name>
<comment type="caution">
    <text evidence="2">The sequence shown here is derived from an EMBL/GenBank/DDBJ whole genome shotgun (WGS) entry which is preliminary data.</text>
</comment>
<evidence type="ECO:0000313" key="2">
    <source>
        <dbReference type="EMBL" id="KAA6379984.1"/>
    </source>
</evidence>
<feature type="region of interest" description="Disordered" evidence="1">
    <location>
        <begin position="66"/>
        <end position="104"/>
    </location>
</feature>
<dbReference type="AlphaFoldDB" id="A0A5J4VC94"/>
<proteinExistence type="predicted"/>
<sequence length="214" mass="25427">MSRLFDLVTDEEDIEEVVRDCETNGKNTQTINNDNHFFQEREINIHFEFIDELDLIEMEKEENMIEDNENQQDQQQINSNDDKTKQTNYFNNNNTNNNSNNQTQSKQIIDDRLTHRQNNRLFELQKLYQSLSEVGEQIAAYDHFAEKVDSELLKWSKMIEYASQQRMDLQKRVEQRIEYQDGYSDDDDTKIVLANLGSIARTGPSQYSVKFYKI</sequence>
<dbReference type="Proteomes" id="UP000324800">
    <property type="component" value="Unassembled WGS sequence"/>
</dbReference>
<feature type="compositionally biased region" description="Low complexity" evidence="1">
    <location>
        <begin position="86"/>
        <end position="104"/>
    </location>
</feature>
<protein>
    <submittedName>
        <fullName evidence="2">Uncharacterized protein</fullName>
    </submittedName>
</protein>
<evidence type="ECO:0000256" key="1">
    <source>
        <dbReference type="SAM" id="MobiDB-lite"/>
    </source>
</evidence>
<gene>
    <name evidence="2" type="ORF">EZS28_024491</name>
</gene>
<dbReference type="EMBL" id="SNRW01008157">
    <property type="protein sequence ID" value="KAA6379984.1"/>
    <property type="molecule type" value="Genomic_DNA"/>
</dbReference>
<organism evidence="2 3">
    <name type="scientific">Streblomastix strix</name>
    <dbReference type="NCBI Taxonomy" id="222440"/>
    <lineage>
        <taxon>Eukaryota</taxon>
        <taxon>Metamonada</taxon>
        <taxon>Preaxostyla</taxon>
        <taxon>Oxymonadida</taxon>
        <taxon>Streblomastigidae</taxon>
        <taxon>Streblomastix</taxon>
    </lineage>
</organism>
<accession>A0A5J4VC94</accession>
<reference evidence="2 3" key="1">
    <citation type="submission" date="2019-03" db="EMBL/GenBank/DDBJ databases">
        <title>Single cell metagenomics reveals metabolic interactions within the superorganism composed of flagellate Streblomastix strix and complex community of Bacteroidetes bacteria on its surface.</title>
        <authorList>
            <person name="Treitli S.C."/>
            <person name="Kolisko M."/>
            <person name="Husnik F."/>
            <person name="Keeling P."/>
            <person name="Hampl V."/>
        </authorList>
    </citation>
    <scope>NUCLEOTIDE SEQUENCE [LARGE SCALE GENOMIC DNA]</scope>
    <source>
        <strain evidence="2">ST1C</strain>
    </source>
</reference>